<dbReference type="AlphaFoldDB" id="A0A1P9WU87"/>
<dbReference type="STRING" id="1178516.AWR27_05865"/>
<keyword evidence="2" id="KW-1185">Reference proteome</keyword>
<dbReference type="Proteomes" id="UP000187941">
    <property type="component" value="Chromosome"/>
</dbReference>
<name>A0A1P9WU87_9BACT</name>
<organism evidence="1 2">
    <name type="scientific">Spirosoma montaniterrae</name>
    <dbReference type="NCBI Taxonomy" id="1178516"/>
    <lineage>
        <taxon>Bacteria</taxon>
        <taxon>Pseudomonadati</taxon>
        <taxon>Bacteroidota</taxon>
        <taxon>Cytophagia</taxon>
        <taxon>Cytophagales</taxon>
        <taxon>Cytophagaceae</taxon>
        <taxon>Spirosoma</taxon>
    </lineage>
</organism>
<dbReference type="EMBL" id="CP014263">
    <property type="protein sequence ID" value="AQG78893.1"/>
    <property type="molecule type" value="Genomic_DNA"/>
</dbReference>
<dbReference type="KEGG" id="smon:AWR27_05865"/>
<protein>
    <submittedName>
        <fullName evidence="1">Acyl-CoA reductase</fullName>
    </submittedName>
</protein>
<gene>
    <name evidence="1" type="ORF">AWR27_05865</name>
</gene>
<sequence length="345" mass="38830">MLQAERLQTFVALGNFLRSADAQPELDEIAQRAYHKNNWFTPDNSLKALHSIAKQFLDADKLRVWASRYQPEPSGSPRAVGVVMAGNIPAVGFHDLLCVLMSGHKLLAKLSSQDFVLIHYLIQKLKEINPGFVDYIDEVERLNAADAYIATGSNNTARYFEYYFGRKPSIIRRNRTSVGLLMGEEADDELLKLGHDISDYYGLGCRNVSTLLVPENYDFIPLLRTLEPQAKLFLDNHKYQNNYDYNKSIYLINAVPHYDNGYLLVTENEGLVSPISAVYYQTYATLDEAKQWLTDRAEQIQVVASAQNWLANSISLPGVAFGQTQQPALTDYADGVDTMAFLGNL</sequence>
<evidence type="ECO:0000313" key="1">
    <source>
        <dbReference type="EMBL" id="AQG78893.1"/>
    </source>
</evidence>
<dbReference type="RefSeq" id="WP_077130336.1">
    <property type="nucleotide sequence ID" value="NZ_CP014263.1"/>
</dbReference>
<dbReference type="OrthoDB" id="1522941at2"/>
<evidence type="ECO:0000313" key="2">
    <source>
        <dbReference type="Proteomes" id="UP000187941"/>
    </source>
</evidence>
<proteinExistence type="predicted"/>
<accession>A0A1P9WU87</accession>
<reference evidence="1 2" key="1">
    <citation type="submission" date="2016-01" db="EMBL/GenBank/DDBJ databases">
        <authorList>
            <person name="Oliw E.H."/>
        </authorList>
    </citation>
    <scope>NUCLEOTIDE SEQUENCE [LARGE SCALE GENOMIC DNA]</scope>
    <source>
        <strain evidence="1 2">DY10</strain>
    </source>
</reference>